<dbReference type="KEGG" id="nfr:ERS450000_04550"/>
<reference evidence="3" key="1">
    <citation type="submission" date="2015-03" db="EMBL/GenBank/DDBJ databases">
        <authorList>
            <consortium name="Pathogen Informatics"/>
        </authorList>
    </citation>
    <scope>NUCLEOTIDE SEQUENCE [LARGE SCALE GENOMIC DNA]</scope>
    <source>
        <strain evidence="3">NCTC11134</strain>
        <plasmid evidence="3">2</plasmid>
    </source>
</reference>
<keyword evidence="2" id="KW-0614">Plasmid</keyword>
<evidence type="ECO:0000313" key="2">
    <source>
        <dbReference type="EMBL" id="CRY81695.1"/>
    </source>
</evidence>
<keyword evidence="1" id="KW-1133">Transmembrane helix</keyword>
<dbReference type="AlphaFoldDB" id="A0A0H5P1B0"/>
<evidence type="ECO:0000256" key="1">
    <source>
        <dbReference type="SAM" id="Phobius"/>
    </source>
</evidence>
<dbReference type="EMBL" id="LN868939">
    <property type="protein sequence ID" value="CRY81695.1"/>
    <property type="molecule type" value="Genomic_DNA"/>
</dbReference>
<sequence length="72" mass="7971">MVMPGERPVTSPLPYERDVCLAVILAGMSLRYVACLTAALIFVQIWPGRVLVVDDPAAAYPRLPTERLYVEP</sequence>
<evidence type="ECO:0000313" key="3">
    <source>
        <dbReference type="Proteomes" id="UP000057820"/>
    </source>
</evidence>
<protein>
    <submittedName>
        <fullName evidence="2">Uncharacterized protein</fullName>
    </submittedName>
</protein>
<keyword evidence="1" id="KW-0472">Membrane</keyword>
<dbReference type="Proteomes" id="UP000057820">
    <property type="component" value="Plasmid 2"/>
</dbReference>
<organism evidence="2 3">
    <name type="scientific">Nocardia farcinica</name>
    <dbReference type="NCBI Taxonomy" id="37329"/>
    <lineage>
        <taxon>Bacteria</taxon>
        <taxon>Bacillati</taxon>
        <taxon>Actinomycetota</taxon>
        <taxon>Actinomycetes</taxon>
        <taxon>Mycobacteriales</taxon>
        <taxon>Nocardiaceae</taxon>
        <taxon>Nocardia</taxon>
    </lineage>
</organism>
<geneLocation type="plasmid" evidence="2">
    <name>2</name>
</geneLocation>
<proteinExistence type="predicted"/>
<gene>
    <name evidence="2" type="ORF">ERS450000_04550</name>
</gene>
<feature type="transmembrane region" description="Helical" evidence="1">
    <location>
        <begin position="21"/>
        <end position="46"/>
    </location>
</feature>
<name>A0A0H5P1B0_NOCFR</name>
<accession>A0A0H5P1B0</accession>
<keyword evidence="1" id="KW-0812">Transmembrane</keyword>